<dbReference type="PANTHER" id="PTHR43765:SF2">
    <property type="entry name" value="2-DEHYDROPANTOATE 2-REDUCTASE"/>
    <property type="match status" value="1"/>
</dbReference>
<dbReference type="RefSeq" id="WP_093047695.1">
    <property type="nucleotide sequence ID" value="NZ_FOGT01000002.1"/>
</dbReference>
<dbReference type="SUPFAM" id="SSF48179">
    <property type="entry name" value="6-phosphogluconate dehydrogenase C-terminal domain-like"/>
    <property type="match status" value="1"/>
</dbReference>
<evidence type="ECO:0000256" key="6">
    <source>
        <dbReference type="ARBA" id="ARBA00022655"/>
    </source>
</evidence>
<dbReference type="EMBL" id="FOGT01000002">
    <property type="protein sequence ID" value="SER64120.1"/>
    <property type="molecule type" value="Genomic_DNA"/>
</dbReference>
<evidence type="ECO:0000256" key="5">
    <source>
        <dbReference type="ARBA" id="ARBA00019465"/>
    </source>
</evidence>
<dbReference type="OrthoDB" id="9800163at2"/>
<gene>
    <name evidence="14" type="ORF">SAMN05518684_102378</name>
</gene>
<dbReference type="NCBIfam" id="TIGR00745">
    <property type="entry name" value="apbA_panE"/>
    <property type="match status" value="1"/>
</dbReference>
<dbReference type="GO" id="GO:0015940">
    <property type="term" value="P:pantothenate biosynthetic process"/>
    <property type="evidence" value="ECO:0007669"/>
    <property type="project" value="UniProtKB-UniPathway"/>
</dbReference>
<dbReference type="InterPro" id="IPR013328">
    <property type="entry name" value="6PGD_dom2"/>
</dbReference>
<evidence type="ECO:0000256" key="7">
    <source>
        <dbReference type="ARBA" id="ARBA00022857"/>
    </source>
</evidence>
<dbReference type="InterPro" id="IPR013332">
    <property type="entry name" value="KPR_N"/>
</dbReference>
<dbReference type="Proteomes" id="UP000198571">
    <property type="component" value="Unassembled WGS sequence"/>
</dbReference>
<feature type="domain" description="Ketopantoate reductase N-terminal" evidence="12">
    <location>
        <begin position="3"/>
        <end position="148"/>
    </location>
</feature>
<dbReference type="InterPro" id="IPR003710">
    <property type="entry name" value="ApbA"/>
</dbReference>
<comment type="similarity">
    <text evidence="3 11">Belongs to the ketopantoate reductase family.</text>
</comment>
<dbReference type="Pfam" id="PF08546">
    <property type="entry name" value="ApbA_C"/>
    <property type="match status" value="1"/>
</dbReference>
<keyword evidence="15" id="KW-1185">Reference proteome</keyword>
<proteinExistence type="inferred from homology"/>
<evidence type="ECO:0000313" key="15">
    <source>
        <dbReference type="Proteomes" id="UP000198571"/>
    </source>
</evidence>
<dbReference type="GO" id="GO:0050661">
    <property type="term" value="F:NADP binding"/>
    <property type="evidence" value="ECO:0007669"/>
    <property type="project" value="TreeGrafter"/>
</dbReference>
<dbReference type="PANTHER" id="PTHR43765">
    <property type="entry name" value="2-DEHYDROPANTOATE 2-REDUCTASE-RELATED"/>
    <property type="match status" value="1"/>
</dbReference>
<dbReference type="Pfam" id="PF02558">
    <property type="entry name" value="ApbA"/>
    <property type="match status" value="1"/>
</dbReference>
<dbReference type="InterPro" id="IPR013752">
    <property type="entry name" value="KPA_reductase"/>
</dbReference>
<dbReference type="GO" id="GO:0008677">
    <property type="term" value="F:2-dehydropantoate 2-reductase activity"/>
    <property type="evidence" value="ECO:0007669"/>
    <property type="project" value="UniProtKB-EC"/>
</dbReference>
<keyword evidence="7 11" id="KW-0521">NADP</keyword>
<sequence length="298" mass="32853">MNITIIGGGAIGLLTAVYLNKQGHFVKIVTRTDRQACHIASEGLSCQSAGLLLKSEPAVEAASEFKGGQEDLIIVTLKQTQIDFFLEWAKEKVPSPIPLLFLQNGMGHIEKASGYLEHPLLSGVVTHGALKKSDTAVRHTGAGQIIVGGEGFLKKSLNLLLTDDKFFPVIWNSEIELVMKRKLLVNAVVNPLTALYQVNNGQILLNKKLKDLAGKIFNEAVEVLALEKDEWKFVENVIRQTAENTSSMLADRLAKKETELDAITGYLLNLGREKGISCEHILKIHKELKKVELEDSYD</sequence>
<evidence type="ECO:0000259" key="12">
    <source>
        <dbReference type="Pfam" id="PF02558"/>
    </source>
</evidence>
<dbReference type="InterPro" id="IPR008927">
    <property type="entry name" value="6-PGluconate_DH-like_C_sf"/>
</dbReference>
<dbReference type="InterPro" id="IPR050838">
    <property type="entry name" value="Ketopantoate_reductase"/>
</dbReference>
<dbReference type="Gene3D" id="3.40.50.720">
    <property type="entry name" value="NAD(P)-binding Rossmann-like Domain"/>
    <property type="match status" value="1"/>
</dbReference>
<comment type="pathway">
    <text evidence="2 11">Cofactor biosynthesis; (R)-pantothenate biosynthesis; (R)-pantoate from 3-methyl-2-oxobutanoate: step 2/2.</text>
</comment>
<dbReference type="AlphaFoldDB" id="A0A1H9QUL3"/>
<evidence type="ECO:0000256" key="2">
    <source>
        <dbReference type="ARBA" id="ARBA00004994"/>
    </source>
</evidence>
<evidence type="ECO:0000256" key="8">
    <source>
        <dbReference type="ARBA" id="ARBA00023002"/>
    </source>
</evidence>
<evidence type="ECO:0000256" key="10">
    <source>
        <dbReference type="ARBA" id="ARBA00048793"/>
    </source>
</evidence>
<evidence type="ECO:0000256" key="9">
    <source>
        <dbReference type="ARBA" id="ARBA00032024"/>
    </source>
</evidence>
<comment type="catalytic activity">
    <reaction evidence="10 11">
        <text>(R)-pantoate + NADP(+) = 2-dehydropantoate + NADPH + H(+)</text>
        <dbReference type="Rhea" id="RHEA:16233"/>
        <dbReference type="ChEBI" id="CHEBI:11561"/>
        <dbReference type="ChEBI" id="CHEBI:15378"/>
        <dbReference type="ChEBI" id="CHEBI:15980"/>
        <dbReference type="ChEBI" id="CHEBI:57783"/>
        <dbReference type="ChEBI" id="CHEBI:58349"/>
        <dbReference type="EC" id="1.1.1.169"/>
    </reaction>
</comment>
<dbReference type="EC" id="1.1.1.169" evidence="4 11"/>
<evidence type="ECO:0000256" key="1">
    <source>
        <dbReference type="ARBA" id="ARBA00002919"/>
    </source>
</evidence>
<evidence type="ECO:0000259" key="13">
    <source>
        <dbReference type="Pfam" id="PF08546"/>
    </source>
</evidence>
<dbReference type="STRING" id="1601833.SAMN05518684_102378"/>
<dbReference type="SUPFAM" id="SSF51735">
    <property type="entry name" value="NAD(P)-binding Rossmann-fold domains"/>
    <property type="match status" value="1"/>
</dbReference>
<evidence type="ECO:0000313" key="14">
    <source>
        <dbReference type="EMBL" id="SER64120.1"/>
    </source>
</evidence>
<comment type="function">
    <text evidence="1 11">Catalyzes the NADPH-dependent reduction of ketopantoate into pantoic acid.</text>
</comment>
<name>A0A1H9QUL3_9BACI</name>
<evidence type="ECO:0000256" key="3">
    <source>
        <dbReference type="ARBA" id="ARBA00007870"/>
    </source>
</evidence>
<evidence type="ECO:0000256" key="11">
    <source>
        <dbReference type="RuleBase" id="RU362068"/>
    </source>
</evidence>
<dbReference type="GO" id="GO:0005737">
    <property type="term" value="C:cytoplasm"/>
    <property type="evidence" value="ECO:0007669"/>
    <property type="project" value="TreeGrafter"/>
</dbReference>
<reference evidence="15" key="1">
    <citation type="submission" date="2016-10" db="EMBL/GenBank/DDBJ databases">
        <authorList>
            <person name="Varghese N."/>
            <person name="Submissions S."/>
        </authorList>
    </citation>
    <scope>NUCLEOTIDE SEQUENCE [LARGE SCALE GENOMIC DNA]</scope>
    <source>
        <strain evidence="15">S9</strain>
    </source>
</reference>
<accession>A0A1H9QUL3</accession>
<protein>
    <recommendedName>
        <fullName evidence="5 11">2-dehydropantoate 2-reductase</fullName>
        <ecNumber evidence="4 11">1.1.1.169</ecNumber>
    </recommendedName>
    <alternativeName>
        <fullName evidence="9 11">Ketopantoate reductase</fullName>
    </alternativeName>
</protein>
<dbReference type="UniPathway" id="UPA00028">
    <property type="reaction ID" value="UER00004"/>
</dbReference>
<organism evidence="14 15">
    <name type="scientific">Salipaludibacillus aurantiacus</name>
    <dbReference type="NCBI Taxonomy" id="1601833"/>
    <lineage>
        <taxon>Bacteria</taxon>
        <taxon>Bacillati</taxon>
        <taxon>Bacillota</taxon>
        <taxon>Bacilli</taxon>
        <taxon>Bacillales</taxon>
        <taxon>Bacillaceae</taxon>
    </lineage>
</organism>
<dbReference type="InterPro" id="IPR036291">
    <property type="entry name" value="NAD(P)-bd_dom_sf"/>
</dbReference>
<evidence type="ECO:0000256" key="4">
    <source>
        <dbReference type="ARBA" id="ARBA00013014"/>
    </source>
</evidence>
<keyword evidence="6 11" id="KW-0566">Pantothenate biosynthesis</keyword>
<feature type="domain" description="Ketopantoate reductase C-terminal" evidence="13">
    <location>
        <begin position="175"/>
        <end position="291"/>
    </location>
</feature>
<keyword evidence="8 11" id="KW-0560">Oxidoreductase</keyword>
<dbReference type="Gene3D" id="1.10.1040.10">
    <property type="entry name" value="N-(1-d-carboxylethyl)-l-norvaline Dehydrogenase, domain 2"/>
    <property type="match status" value="1"/>
</dbReference>